<accession>A0A418N2S2</accession>
<evidence type="ECO:0000313" key="4">
    <source>
        <dbReference type="EMBL" id="TXJ99435.1"/>
    </source>
</evidence>
<evidence type="ECO:0000256" key="1">
    <source>
        <dbReference type="SAM" id="Phobius"/>
    </source>
</evidence>
<dbReference type="Pfam" id="PF06580">
    <property type="entry name" value="His_kinase"/>
    <property type="match status" value="1"/>
</dbReference>
<feature type="transmembrane region" description="Helical" evidence="1">
    <location>
        <begin position="163"/>
        <end position="185"/>
    </location>
</feature>
<gene>
    <name evidence="3" type="ORF">D2U88_18970</name>
    <name evidence="4" type="ORF">FQ019_18750</name>
</gene>
<keyword evidence="1" id="KW-1133">Transmembrane helix</keyword>
<name>A0A418N2S2_9FLAO</name>
<evidence type="ECO:0000313" key="6">
    <source>
        <dbReference type="Proteomes" id="UP000321528"/>
    </source>
</evidence>
<keyword evidence="6" id="KW-1185">Reference proteome</keyword>
<dbReference type="GO" id="GO:0016020">
    <property type="term" value="C:membrane"/>
    <property type="evidence" value="ECO:0007669"/>
    <property type="project" value="InterPro"/>
</dbReference>
<keyword evidence="1" id="KW-0472">Membrane</keyword>
<dbReference type="PANTHER" id="PTHR34220">
    <property type="entry name" value="SENSOR HISTIDINE KINASE YPDA"/>
    <property type="match status" value="1"/>
</dbReference>
<dbReference type="PANTHER" id="PTHR34220:SF7">
    <property type="entry name" value="SENSOR HISTIDINE KINASE YPDA"/>
    <property type="match status" value="1"/>
</dbReference>
<sequence>MASLGRSTLKFVFPTLVFGLYCFNREIGYFTLKIFCLGLQAFSIPGHAQYFCPMKKVNWGIGIPFSVILSVLGSLPILLHFSTDEVNLFLRSISYNLIITLLSWYIFHRVLESRYFNLSKGRGTYFAFCTSITIVFAFVLNFIFTTIIGFSIKPIMHSGSLRYFLLILFRGLMLGALISFVVNYLDVIREKQRNALVIEQLKQKQLEANLSSLKEQMSPHFLFNSLNSLISVIKRDSDGAVNFVIRLSEVYRYLLQHREHQTVSLKEELDFIDAYIFLLKVRFKNNIRVKVDIPEKYINTRIPPLTLQLLLENAVKHNIVSKTKPLDIEIGVDNQMIVVSNQVQPKVSLETSHGFGLGSMEEQYWLLAQKEILIKEDNNRFKVLLPLLI</sequence>
<dbReference type="InterPro" id="IPR050640">
    <property type="entry name" value="Bact_2-comp_sensor_kinase"/>
</dbReference>
<organism evidence="3 5">
    <name type="scientific">Flagellimonas aequoris</name>
    <dbReference type="NCBI Taxonomy" id="2306997"/>
    <lineage>
        <taxon>Bacteria</taxon>
        <taxon>Pseudomonadati</taxon>
        <taxon>Bacteroidota</taxon>
        <taxon>Flavobacteriia</taxon>
        <taxon>Flavobacteriales</taxon>
        <taxon>Flavobacteriaceae</taxon>
        <taxon>Flagellimonas</taxon>
    </lineage>
</organism>
<comment type="caution">
    <text evidence="3">The sequence shown here is derived from an EMBL/GenBank/DDBJ whole genome shotgun (WGS) entry which is preliminary data.</text>
</comment>
<keyword evidence="1" id="KW-0812">Transmembrane</keyword>
<feature type="transmembrane region" description="Helical" evidence="1">
    <location>
        <begin position="57"/>
        <end position="81"/>
    </location>
</feature>
<feature type="transmembrane region" description="Helical" evidence="1">
    <location>
        <begin position="93"/>
        <end position="111"/>
    </location>
</feature>
<dbReference type="AlphaFoldDB" id="A0A418N2S2"/>
<proteinExistence type="predicted"/>
<dbReference type="InterPro" id="IPR010559">
    <property type="entry name" value="Sig_transdc_His_kin_internal"/>
</dbReference>
<dbReference type="Proteomes" id="UP000284189">
    <property type="component" value="Unassembled WGS sequence"/>
</dbReference>
<dbReference type="EMBL" id="VNWL01000030">
    <property type="protein sequence ID" value="TXJ99435.1"/>
    <property type="molecule type" value="Genomic_DNA"/>
</dbReference>
<feature type="transmembrane region" description="Helical" evidence="1">
    <location>
        <begin position="123"/>
        <end position="151"/>
    </location>
</feature>
<evidence type="ECO:0000313" key="3">
    <source>
        <dbReference type="EMBL" id="RIV67611.1"/>
    </source>
</evidence>
<dbReference type="GO" id="GO:0000155">
    <property type="term" value="F:phosphorelay sensor kinase activity"/>
    <property type="evidence" value="ECO:0007669"/>
    <property type="project" value="InterPro"/>
</dbReference>
<feature type="domain" description="Signal transduction histidine kinase internal region" evidence="2">
    <location>
        <begin position="208"/>
        <end position="286"/>
    </location>
</feature>
<evidence type="ECO:0000313" key="5">
    <source>
        <dbReference type="Proteomes" id="UP000284189"/>
    </source>
</evidence>
<reference evidence="4 6" key="2">
    <citation type="submission" date="2019-07" db="EMBL/GenBank/DDBJ databases">
        <title>Draft genome of two Muricauda strains isolated from deep sea.</title>
        <authorList>
            <person name="Sun C."/>
        </authorList>
    </citation>
    <scope>NUCLEOTIDE SEQUENCE [LARGE SCALE GENOMIC DNA]</scope>
    <source>
        <strain evidence="4 6">NH166</strain>
    </source>
</reference>
<protein>
    <recommendedName>
        <fullName evidence="2">Signal transduction histidine kinase internal region domain-containing protein</fullName>
    </recommendedName>
</protein>
<reference evidence="3 5" key="1">
    <citation type="submission" date="2018-08" db="EMBL/GenBank/DDBJ databases">
        <title>Proposal of Muricauda 72 sp.nov. and Muricauda NH166 sp.nov., isolated from seawater.</title>
        <authorList>
            <person name="Cheng H."/>
            <person name="Wu Y.-H."/>
            <person name="Guo L.-L."/>
            <person name="Xu X.-W."/>
        </authorList>
    </citation>
    <scope>NUCLEOTIDE SEQUENCE [LARGE SCALE GENOMIC DNA]</scope>
    <source>
        <strain evidence="3 5">NH166</strain>
    </source>
</reference>
<evidence type="ECO:0000259" key="2">
    <source>
        <dbReference type="Pfam" id="PF06580"/>
    </source>
</evidence>
<dbReference type="OrthoDB" id="9809908at2"/>
<dbReference type="EMBL" id="QXFJ01000031">
    <property type="protein sequence ID" value="RIV67611.1"/>
    <property type="molecule type" value="Genomic_DNA"/>
</dbReference>
<dbReference type="Proteomes" id="UP000321528">
    <property type="component" value="Unassembled WGS sequence"/>
</dbReference>